<dbReference type="AlphaFoldDB" id="A0A3L9L9E2"/>
<dbReference type="InterPro" id="IPR019251">
    <property type="entry name" value="DUF2231_TM"/>
</dbReference>
<reference evidence="3 4" key="1">
    <citation type="submission" date="2018-10" db="EMBL/GenBank/DDBJ databases">
        <title>Kocuria tytonicola, new bacteria from the preen glands of American barn owls (Tyto furcata).</title>
        <authorList>
            <person name="Braun M.S."/>
            <person name="Wang E."/>
            <person name="Zimmermann S."/>
            <person name="Boutin S."/>
            <person name="Wagner H."/>
            <person name="Wink M."/>
        </authorList>
    </citation>
    <scope>NUCLEOTIDE SEQUENCE [LARGE SCALE GENOMIC DNA]</scope>
    <source>
        <strain evidence="3 4">473</strain>
    </source>
</reference>
<keyword evidence="4" id="KW-1185">Reference proteome</keyword>
<accession>A0A3L9L9E2</accession>
<dbReference type="Proteomes" id="UP000277871">
    <property type="component" value="Unassembled WGS sequence"/>
</dbReference>
<feature type="transmembrane region" description="Helical" evidence="1">
    <location>
        <begin position="13"/>
        <end position="35"/>
    </location>
</feature>
<comment type="caution">
    <text evidence="3">The sequence shown here is derived from an EMBL/GenBank/DDBJ whole genome shotgun (WGS) entry which is preliminary data.</text>
</comment>
<gene>
    <name evidence="3" type="ORF">EAE32_04940</name>
</gene>
<keyword evidence="1" id="KW-1133">Transmembrane helix</keyword>
<evidence type="ECO:0000256" key="1">
    <source>
        <dbReference type="SAM" id="Phobius"/>
    </source>
</evidence>
<feature type="transmembrane region" description="Helical" evidence="1">
    <location>
        <begin position="87"/>
        <end position="108"/>
    </location>
</feature>
<feature type="transmembrane region" description="Helical" evidence="1">
    <location>
        <begin position="42"/>
        <end position="60"/>
    </location>
</feature>
<sequence>MLTTIAGLPAHPLLVHLSVVAVPLGAVLLLLWALVPRWRAQLRAVTVGVTAVAFLASVVAKSTGEALLPAMGLSEHSPGEVGPHAQYADLLVVAVGLCLGAGVCLYAAERWLTPQRFARRDTLVLVLRVLAVLVALFALVMTALTGHAGAQLVWGNFPH</sequence>
<protein>
    <recommendedName>
        <fullName evidence="2">DUF2231 domain-containing protein</fullName>
    </recommendedName>
</protein>
<keyword evidence="1" id="KW-0472">Membrane</keyword>
<name>A0A3L9L9E2_9MICC</name>
<evidence type="ECO:0000313" key="4">
    <source>
        <dbReference type="Proteomes" id="UP000277871"/>
    </source>
</evidence>
<dbReference type="EMBL" id="RDEX01000001">
    <property type="protein sequence ID" value="RLY95181.1"/>
    <property type="molecule type" value="Genomic_DNA"/>
</dbReference>
<evidence type="ECO:0000259" key="2">
    <source>
        <dbReference type="Pfam" id="PF09990"/>
    </source>
</evidence>
<feature type="domain" description="DUF2231" evidence="2">
    <location>
        <begin position="7"/>
        <end position="154"/>
    </location>
</feature>
<proteinExistence type="predicted"/>
<feature type="transmembrane region" description="Helical" evidence="1">
    <location>
        <begin position="129"/>
        <end position="154"/>
    </location>
</feature>
<evidence type="ECO:0000313" key="3">
    <source>
        <dbReference type="EMBL" id="RLY95181.1"/>
    </source>
</evidence>
<keyword evidence="1" id="KW-0812">Transmembrane</keyword>
<dbReference type="Pfam" id="PF09990">
    <property type="entry name" value="DUF2231"/>
    <property type="match status" value="1"/>
</dbReference>
<organism evidence="3 4">
    <name type="scientific">Kocuria tytonicola</name>
    <dbReference type="NCBI Taxonomy" id="2055946"/>
    <lineage>
        <taxon>Bacteria</taxon>
        <taxon>Bacillati</taxon>
        <taxon>Actinomycetota</taxon>
        <taxon>Actinomycetes</taxon>
        <taxon>Micrococcales</taxon>
        <taxon>Micrococcaceae</taxon>
        <taxon>Kocuria</taxon>
    </lineage>
</organism>